<organism evidence="12">
    <name type="scientific">Sarcoptes scabiei</name>
    <name type="common">Itch mite</name>
    <name type="synonym">Acarus scabiei</name>
    <dbReference type="NCBI Taxonomy" id="52283"/>
    <lineage>
        <taxon>Eukaryota</taxon>
        <taxon>Metazoa</taxon>
        <taxon>Ecdysozoa</taxon>
        <taxon>Arthropoda</taxon>
        <taxon>Chelicerata</taxon>
        <taxon>Arachnida</taxon>
        <taxon>Acari</taxon>
        <taxon>Acariformes</taxon>
        <taxon>Sarcoptiformes</taxon>
        <taxon>Astigmata</taxon>
        <taxon>Psoroptidia</taxon>
        <taxon>Sarcoptoidea</taxon>
        <taxon>Sarcoptidae</taxon>
        <taxon>Sarcoptinae</taxon>
        <taxon>Sarcoptes</taxon>
    </lineage>
</organism>
<proteinExistence type="inferred from homology"/>
<keyword evidence="7 12" id="KW-0675">Receptor</keyword>
<evidence type="ECO:0000256" key="8">
    <source>
        <dbReference type="ARBA" id="ARBA00023224"/>
    </source>
</evidence>
<dbReference type="InterPro" id="IPR000276">
    <property type="entry name" value="GPCR_Rhodpsn"/>
</dbReference>
<dbReference type="PRINTS" id="PR00237">
    <property type="entry name" value="GPCRRHODOPSN"/>
</dbReference>
<dbReference type="PROSITE" id="PS50262">
    <property type="entry name" value="G_PROTEIN_RECEP_F1_2"/>
    <property type="match status" value="1"/>
</dbReference>
<keyword evidence="8" id="KW-0807">Transducer</keyword>
<feature type="transmembrane region" description="Helical" evidence="10">
    <location>
        <begin position="128"/>
        <end position="148"/>
    </location>
</feature>
<dbReference type="AlphaFoldDB" id="A0A834R7N3"/>
<evidence type="ECO:0000256" key="4">
    <source>
        <dbReference type="ARBA" id="ARBA00022989"/>
    </source>
</evidence>
<name>A0A834R7N3_SARSC</name>
<keyword evidence="5" id="KW-0297">G-protein coupled receptor</keyword>
<keyword evidence="6 10" id="KW-0472">Membrane</keyword>
<dbReference type="Gene3D" id="1.20.1070.10">
    <property type="entry name" value="Rhodopsin 7-helix transmembrane proteins"/>
    <property type="match status" value="2"/>
</dbReference>
<evidence type="ECO:0000256" key="5">
    <source>
        <dbReference type="ARBA" id="ARBA00023040"/>
    </source>
</evidence>
<dbReference type="SUPFAM" id="SSF81321">
    <property type="entry name" value="Family A G protein-coupled receptor-like"/>
    <property type="match status" value="1"/>
</dbReference>
<sequence>MADFYYDNLHNFSILYQNFGLPTIKNKNETSLSSSPSSSPSSPSSSSSASASTTSTTHLSSSLIHTEQIVDERNCFNTAELEAVPSRIAQWFLILIYSLTSFLALIGNITVIVVEICGKESAQNIRKYLINLAISDITIGVLCVPFTYTDFMLGQWIFPHWLCPTAQFVQLLSVFVTSSTLTFIGIERYMATLHPFSSIHHWLENHTHIMLGLTWVFGILYAFIPFENTATRSFQMADNQTYYECSYDNGVSLLKRRLFMTSNFVLTFILPLSVLIFSYSAIMRKLIHDQKRFRQSSQIYSIKFKNTKNNVEKKLAKNSLHRTRSEGDGIQNQPQHQRQRKIENGDDCYLDPALPVSMLAMKELDRSCLYSHRNLNLIKEDGNCSHECNPSDDGIGYIGGKNYHFETSFHNETNVSPSTENKIDNWLETIATDREVRIDKDVNIRKLRDQEHSIRNNRFGNDLKNFNSTDRIDEMQNIDRVKVNNFSIKNSIINADADDGIEKDPTNNIVHGHLSTSNIDLRKSGPLNLRSKTIKMMFTVILLYGICWMPIKLYQFLLDYGLISYCTENELYAMVSLFFLCHWMAMANSFVNPIIYSFMSKSFRNDFTKISQTFRQTFSKNLNQLSIKTVSTQV</sequence>
<feature type="transmembrane region" description="Helical" evidence="10">
    <location>
        <begin position="168"/>
        <end position="186"/>
    </location>
</feature>
<dbReference type="PANTHER" id="PTHR45695:SF15">
    <property type="entry name" value="OPSIN RH2"/>
    <property type="match status" value="1"/>
</dbReference>
<evidence type="ECO:0000256" key="10">
    <source>
        <dbReference type="SAM" id="Phobius"/>
    </source>
</evidence>
<gene>
    <name evidence="12" type="ORF">SSS_4280</name>
</gene>
<feature type="transmembrane region" description="Helical" evidence="10">
    <location>
        <begin position="264"/>
        <end position="282"/>
    </location>
</feature>
<dbReference type="OrthoDB" id="10037617at2759"/>
<feature type="domain" description="G-protein coupled receptors family 1 profile" evidence="11">
    <location>
        <begin position="107"/>
        <end position="596"/>
    </location>
</feature>
<reference evidence="13" key="3">
    <citation type="submission" date="2022-06" db="UniProtKB">
        <authorList>
            <consortium name="EnsemblMetazoa"/>
        </authorList>
    </citation>
    <scope>IDENTIFICATION</scope>
</reference>
<keyword evidence="4 10" id="KW-1133">Transmembrane helix</keyword>
<dbReference type="InterPro" id="IPR017452">
    <property type="entry name" value="GPCR_Rhodpsn_7TM"/>
</dbReference>
<feature type="transmembrane region" description="Helical" evidence="10">
    <location>
        <begin position="91"/>
        <end position="116"/>
    </location>
</feature>
<evidence type="ECO:0000259" key="11">
    <source>
        <dbReference type="PROSITE" id="PS50262"/>
    </source>
</evidence>
<evidence type="ECO:0000313" key="12">
    <source>
        <dbReference type="EMBL" id="KAF7491209.1"/>
    </source>
</evidence>
<evidence type="ECO:0000313" key="14">
    <source>
        <dbReference type="Proteomes" id="UP000070412"/>
    </source>
</evidence>
<dbReference type="GO" id="GO:0005886">
    <property type="term" value="C:plasma membrane"/>
    <property type="evidence" value="ECO:0007669"/>
    <property type="project" value="TreeGrafter"/>
</dbReference>
<evidence type="ECO:0000256" key="6">
    <source>
        <dbReference type="ARBA" id="ARBA00023136"/>
    </source>
</evidence>
<dbReference type="Proteomes" id="UP000070412">
    <property type="component" value="Unassembled WGS sequence"/>
</dbReference>
<protein>
    <submittedName>
        <fullName evidence="12">Cholecystokinin receptor</fullName>
    </submittedName>
</protein>
<evidence type="ECO:0000256" key="7">
    <source>
        <dbReference type="ARBA" id="ARBA00023170"/>
    </source>
</evidence>
<dbReference type="GO" id="GO:0004930">
    <property type="term" value="F:G protein-coupled receptor activity"/>
    <property type="evidence" value="ECO:0007669"/>
    <property type="project" value="UniProtKB-KW"/>
</dbReference>
<comment type="subcellular location">
    <subcellularLocation>
        <location evidence="1">Membrane</location>
        <topology evidence="1">Multi-pass membrane protein</topology>
    </subcellularLocation>
</comment>
<evidence type="ECO:0000313" key="13">
    <source>
        <dbReference type="EnsemblMetazoa" id="KAF7491209.1"/>
    </source>
</evidence>
<reference evidence="12" key="2">
    <citation type="submission" date="2020-01" db="EMBL/GenBank/DDBJ databases">
        <authorList>
            <person name="Korhonen P.K.K."/>
            <person name="Guangxu M.G."/>
            <person name="Wang T.W."/>
            <person name="Stroehlein A.J.S."/>
            <person name="Young N.D."/>
            <person name="Ang C.-S.A."/>
            <person name="Fernando D.W.F."/>
            <person name="Lu H.L."/>
            <person name="Taylor S.T."/>
            <person name="Ehtesham M.E.M."/>
            <person name="Najaraj S.H.N."/>
            <person name="Harsha G.H.G."/>
            <person name="Madugundu A.M."/>
            <person name="Renuse S.R."/>
            <person name="Holt D.H."/>
            <person name="Pandey A.P."/>
            <person name="Papenfuss A.P."/>
            <person name="Gasser R.B.G."/>
            <person name="Fischer K.F."/>
        </authorList>
    </citation>
    <scope>NUCLEOTIDE SEQUENCE</scope>
    <source>
        <strain evidence="12">SSS_KF_BRIS2020</strain>
    </source>
</reference>
<feature type="transmembrane region" description="Helical" evidence="10">
    <location>
        <begin position="571"/>
        <end position="595"/>
    </location>
</feature>
<dbReference type="CDD" id="cd00637">
    <property type="entry name" value="7tm_classA_rhodopsin-like"/>
    <property type="match status" value="1"/>
</dbReference>
<evidence type="ECO:0000256" key="3">
    <source>
        <dbReference type="ARBA" id="ARBA00022692"/>
    </source>
</evidence>
<dbReference type="Pfam" id="PF00001">
    <property type="entry name" value="7tm_1"/>
    <property type="match status" value="1"/>
</dbReference>
<comment type="similarity">
    <text evidence="2">Belongs to the G-protein coupled receptor 1 family.</text>
</comment>
<dbReference type="EnsemblMetazoa" id="SSS_4280s_mrna">
    <property type="protein sequence ID" value="KAF7491209.1"/>
    <property type="gene ID" value="SSS_4280"/>
</dbReference>
<reference evidence="14" key="1">
    <citation type="journal article" date="2020" name="PLoS Negl. Trop. Dis.">
        <title>High-quality nuclear genome for Sarcoptes scabiei-A critical resource for a neglected parasite.</title>
        <authorList>
            <person name="Korhonen P.K."/>
            <person name="Gasser R.B."/>
            <person name="Ma G."/>
            <person name="Wang T."/>
            <person name="Stroehlein A.J."/>
            <person name="Young N.D."/>
            <person name="Ang C.S."/>
            <person name="Fernando D.D."/>
            <person name="Lu H.C."/>
            <person name="Taylor S."/>
            <person name="Reynolds S.L."/>
            <person name="Mofiz E."/>
            <person name="Najaraj S.H."/>
            <person name="Gowda H."/>
            <person name="Madugundu A."/>
            <person name="Renuse S."/>
            <person name="Holt D."/>
            <person name="Pandey A."/>
            <person name="Papenfuss A.T."/>
            <person name="Fischer K."/>
        </authorList>
    </citation>
    <scope>NUCLEOTIDE SEQUENCE [LARGE SCALE GENOMIC DNA]</scope>
</reference>
<dbReference type="EMBL" id="WVUK01000060">
    <property type="protein sequence ID" value="KAF7491209.1"/>
    <property type="molecule type" value="Genomic_DNA"/>
</dbReference>
<feature type="transmembrane region" description="Helical" evidence="10">
    <location>
        <begin position="533"/>
        <end position="551"/>
    </location>
</feature>
<keyword evidence="3 10" id="KW-0812">Transmembrane</keyword>
<accession>A0A834R7N3</accession>
<evidence type="ECO:0000256" key="1">
    <source>
        <dbReference type="ARBA" id="ARBA00004141"/>
    </source>
</evidence>
<evidence type="ECO:0000256" key="9">
    <source>
        <dbReference type="SAM" id="MobiDB-lite"/>
    </source>
</evidence>
<feature type="transmembrane region" description="Helical" evidence="10">
    <location>
        <begin position="207"/>
        <end position="226"/>
    </location>
</feature>
<dbReference type="PANTHER" id="PTHR45695">
    <property type="entry name" value="LEUCOKININ RECEPTOR-RELATED"/>
    <property type="match status" value="1"/>
</dbReference>
<feature type="region of interest" description="Disordered" evidence="9">
    <location>
        <begin position="318"/>
        <end position="346"/>
    </location>
</feature>
<evidence type="ECO:0000256" key="2">
    <source>
        <dbReference type="ARBA" id="ARBA00010663"/>
    </source>
</evidence>
<feature type="region of interest" description="Disordered" evidence="9">
    <location>
        <begin position="30"/>
        <end position="54"/>
    </location>
</feature>
<keyword evidence="14" id="KW-1185">Reference proteome</keyword>